<evidence type="ECO:0000256" key="6">
    <source>
        <dbReference type="ARBA" id="ARBA00022970"/>
    </source>
</evidence>
<dbReference type="NCBIfam" id="TIGR01726">
    <property type="entry name" value="HEQRo_perm_3TM"/>
    <property type="match status" value="1"/>
</dbReference>
<dbReference type="InterPro" id="IPR043429">
    <property type="entry name" value="ArtM/GltK/GlnP/TcyL/YhdX-like"/>
</dbReference>
<dbReference type="CDD" id="cd06261">
    <property type="entry name" value="TM_PBP2"/>
    <property type="match status" value="1"/>
</dbReference>
<dbReference type="PROSITE" id="PS50928">
    <property type="entry name" value="ABC_TM1"/>
    <property type="match status" value="1"/>
</dbReference>
<protein>
    <submittedName>
        <fullName evidence="11">Amino acid ABC transporter permease</fullName>
    </submittedName>
</protein>
<reference evidence="11 12" key="1">
    <citation type="submission" date="2020-10" db="EMBL/GenBank/DDBJ databases">
        <title>ChiBAC.</title>
        <authorList>
            <person name="Zenner C."/>
            <person name="Hitch T.C.A."/>
            <person name="Clavel T."/>
        </authorList>
    </citation>
    <scope>NUCLEOTIDE SEQUENCE [LARGE SCALE GENOMIC DNA]</scope>
    <source>
        <strain evidence="11 12">DSM 109015</strain>
    </source>
</reference>
<keyword evidence="12" id="KW-1185">Reference proteome</keyword>
<keyword evidence="5 9" id="KW-0812">Transmembrane</keyword>
<feature type="transmembrane region" description="Helical" evidence="9">
    <location>
        <begin position="90"/>
        <end position="116"/>
    </location>
</feature>
<evidence type="ECO:0000256" key="2">
    <source>
        <dbReference type="ARBA" id="ARBA00010072"/>
    </source>
</evidence>
<dbReference type="Pfam" id="PF00528">
    <property type="entry name" value="BPD_transp_1"/>
    <property type="match status" value="1"/>
</dbReference>
<comment type="similarity">
    <text evidence="2">Belongs to the binding-protein-dependent transport system permease family. HisMQ subfamily.</text>
</comment>
<evidence type="ECO:0000313" key="12">
    <source>
        <dbReference type="Proteomes" id="UP000768567"/>
    </source>
</evidence>
<dbReference type="SUPFAM" id="SSF161098">
    <property type="entry name" value="MetI-like"/>
    <property type="match status" value="1"/>
</dbReference>
<dbReference type="Proteomes" id="UP000768567">
    <property type="component" value="Unassembled WGS sequence"/>
</dbReference>
<comment type="caution">
    <text evidence="11">The sequence shown here is derived from an EMBL/GenBank/DDBJ whole genome shotgun (WGS) entry which is preliminary data.</text>
</comment>
<evidence type="ECO:0000256" key="9">
    <source>
        <dbReference type="RuleBase" id="RU363032"/>
    </source>
</evidence>
<evidence type="ECO:0000256" key="1">
    <source>
        <dbReference type="ARBA" id="ARBA00004651"/>
    </source>
</evidence>
<dbReference type="PANTHER" id="PTHR30614:SF20">
    <property type="entry name" value="GLUTAMINE TRANSPORT SYSTEM PERMEASE PROTEIN GLNP"/>
    <property type="match status" value="1"/>
</dbReference>
<feature type="transmembrane region" description="Helical" evidence="9">
    <location>
        <begin position="220"/>
        <end position="242"/>
    </location>
</feature>
<gene>
    <name evidence="11" type="ORF">INF35_10120</name>
</gene>
<dbReference type="PANTHER" id="PTHR30614">
    <property type="entry name" value="MEMBRANE COMPONENT OF AMINO ACID ABC TRANSPORTER"/>
    <property type="match status" value="1"/>
</dbReference>
<keyword evidence="6" id="KW-0029">Amino-acid transport</keyword>
<proteinExistence type="inferred from homology"/>
<keyword evidence="4" id="KW-1003">Cell membrane</keyword>
<evidence type="ECO:0000256" key="5">
    <source>
        <dbReference type="ARBA" id="ARBA00022692"/>
    </source>
</evidence>
<keyword evidence="3 9" id="KW-0813">Transport</keyword>
<name>A0ABR9R4T0_9FIRM</name>
<evidence type="ECO:0000259" key="10">
    <source>
        <dbReference type="PROSITE" id="PS50928"/>
    </source>
</evidence>
<evidence type="ECO:0000256" key="8">
    <source>
        <dbReference type="ARBA" id="ARBA00023136"/>
    </source>
</evidence>
<comment type="subcellular location">
    <subcellularLocation>
        <location evidence="1 9">Cell membrane</location>
        <topology evidence="1 9">Multi-pass membrane protein</topology>
    </subcellularLocation>
</comment>
<dbReference type="InterPro" id="IPR035906">
    <property type="entry name" value="MetI-like_sf"/>
</dbReference>
<dbReference type="InterPro" id="IPR000515">
    <property type="entry name" value="MetI-like"/>
</dbReference>
<evidence type="ECO:0000313" key="11">
    <source>
        <dbReference type="EMBL" id="MBE5038139.1"/>
    </source>
</evidence>
<feature type="domain" description="ABC transmembrane type-1" evidence="10">
    <location>
        <begin position="45"/>
        <end position="243"/>
    </location>
</feature>
<evidence type="ECO:0000256" key="3">
    <source>
        <dbReference type="ARBA" id="ARBA00022448"/>
    </source>
</evidence>
<sequence>MAAQFETLSNLAKSGTELTLWQDIFVKFYQAFLEGDRWQQYIQGVGTTLLVTAMALALGVVLGGVVALIRVAHDQQRPGHRNPVLGVVNLICKIYSTVIRGTPMMVQLLIMSMVIFKSSREYTLVGALSLGINSGAYVSEIIRGGLMAVDPGQMEAGRSLGLNYTTTMVNIVIPQAIKSVLPALGNEFIVLLKDTSLITVIGGKELLYAAKGIMNRTYEAMYPLLGIAAIYLVLVMVFTWLLGKLEGRMRQSDRR</sequence>
<evidence type="ECO:0000256" key="7">
    <source>
        <dbReference type="ARBA" id="ARBA00022989"/>
    </source>
</evidence>
<dbReference type="EMBL" id="JADCKC010000003">
    <property type="protein sequence ID" value="MBE5038139.1"/>
    <property type="molecule type" value="Genomic_DNA"/>
</dbReference>
<dbReference type="InterPro" id="IPR010065">
    <property type="entry name" value="AA_ABC_transptr_permease_3TM"/>
</dbReference>
<evidence type="ECO:0000256" key="4">
    <source>
        <dbReference type="ARBA" id="ARBA00022475"/>
    </source>
</evidence>
<keyword evidence="7 9" id="KW-1133">Transmembrane helix</keyword>
<accession>A0ABR9R4T0</accession>
<organism evidence="11 12">
    <name type="scientific">Gemmiger gallinarum</name>
    <dbReference type="NCBI Taxonomy" id="2779354"/>
    <lineage>
        <taxon>Bacteria</taxon>
        <taxon>Bacillati</taxon>
        <taxon>Bacillota</taxon>
        <taxon>Clostridia</taxon>
        <taxon>Eubacteriales</taxon>
        <taxon>Gemmiger</taxon>
    </lineage>
</organism>
<feature type="transmembrane region" description="Helical" evidence="9">
    <location>
        <begin position="41"/>
        <end position="69"/>
    </location>
</feature>
<dbReference type="Gene3D" id="1.10.3720.10">
    <property type="entry name" value="MetI-like"/>
    <property type="match status" value="1"/>
</dbReference>
<dbReference type="RefSeq" id="WP_193502964.1">
    <property type="nucleotide sequence ID" value="NZ_JADCKC010000003.1"/>
</dbReference>
<keyword evidence="8 9" id="KW-0472">Membrane</keyword>